<evidence type="ECO:0000256" key="1">
    <source>
        <dbReference type="ARBA" id="ARBA00004127"/>
    </source>
</evidence>
<keyword evidence="4 6" id="KW-0472">Membrane</keyword>
<feature type="region of interest" description="Disordered" evidence="5">
    <location>
        <begin position="290"/>
        <end position="313"/>
    </location>
</feature>
<evidence type="ECO:0000256" key="5">
    <source>
        <dbReference type="SAM" id="MobiDB-lite"/>
    </source>
</evidence>
<dbReference type="Pfam" id="PF06398">
    <property type="entry name" value="Pex24p"/>
    <property type="match status" value="1"/>
</dbReference>
<protein>
    <recommendedName>
        <fullName evidence="7">Peroxin/Ferlin domain-containing protein</fullName>
    </recommendedName>
</protein>
<accession>A0ABR4AW56</accession>
<dbReference type="EMBL" id="JBEFKJ010000002">
    <property type="protein sequence ID" value="KAL2047723.1"/>
    <property type="molecule type" value="Genomic_DNA"/>
</dbReference>
<feature type="transmembrane region" description="Helical" evidence="6">
    <location>
        <begin position="215"/>
        <end position="233"/>
    </location>
</feature>
<keyword evidence="3 6" id="KW-1133">Transmembrane helix</keyword>
<feature type="transmembrane region" description="Helical" evidence="6">
    <location>
        <begin position="120"/>
        <end position="138"/>
    </location>
</feature>
<feature type="compositionally biased region" description="Basic and acidic residues" evidence="5">
    <location>
        <begin position="524"/>
        <end position="542"/>
    </location>
</feature>
<comment type="subcellular location">
    <subcellularLocation>
        <location evidence="1">Endomembrane system</location>
        <topology evidence="1">Multi-pass membrane protein</topology>
    </subcellularLocation>
</comment>
<evidence type="ECO:0000313" key="8">
    <source>
        <dbReference type="EMBL" id="KAL2047723.1"/>
    </source>
</evidence>
<reference evidence="8 9" key="1">
    <citation type="submission" date="2024-09" db="EMBL/GenBank/DDBJ databases">
        <title>Rethinking Asexuality: The Enigmatic Case of Functional Sexual Genes in Lepraria (Stereocaulaceae).</title>
        <authorList>
            <person name="Doellman M."/>
            <person name="Sun Y."/>
            <person name="Barcenas-Pena A."/>
            <person name="Lumbsch H.T."/>
            <person name="Grewe F."/>
        </authorList>
    </citation>
    <scope>NUCLEOTIDE SEQUENCE [LARGE SCALE GENOMIC DNA]</scope>
    <source>
        <strain evidence="8 9">Mercado 3170</strain>
    </source>
</reference>
<evidence type="ECO:0000256" key="6">
    <source>
        <dbReference type="SAM" id="Phobius"/>
    </source>
</evidence>
<dbReference type="InterPro" id="IPR006614">
    <property type="entry name" value="Peroxin/Ferlin"/>
</dbReference>
<organism evidence="8 9">
    <name type="scientific">Stereocaulon virgatum</name>
    <dbReference type="NCBI Taxonomy" id="373712"/>
    <lineage>
        <taxon>Eukaryota</taxon>
        <taxon>Fungi</taxon>
        <taxon>Dikarya</taxon>
        <taxon>Ascomycota</taxon>
        <taxon>Pezizomycotina</taxon>
        <taxon>Lecanoromycetes</taxon>
        <taxon>OSLEUM clade</taxon>
        <taxon>Lecanoromycetidae</taxon>
        <taxon>Lecanorales</taxon>
        <taxon>Lecanorineae</taxon>
        <taxon>Stereocaulaceae</taxon>
        <taxon>Stereocaulon</taxon>
    </lineage>
</organism>
<feature type="domain" description="Peroxin/Ferlin" evidence="7">
    <location>
        <begin position="328"/>
        <end position="396"/>
    </location>
</feature>
<evidence type="ECO:0000259" key="7">
    <source>
        <dbReference type="SMART" id="SM00693"/>
    </source>
</evidence>
<evidence type="ECO:0000256" key="3">
    <source>
        <dbReference type="ARBA" id="ARBA00022989"/>
    </source>
</evidence>
<gene>
    <name evidence="8" type="ORF">N7G274_000765</name>
</gene>
<feature type="compositionally biased region" description="Basic residues" evidence="5">
    <location>
        <begin position="486"/>
        <end position="497"/>
    </location>
</feature>
<sequence length="542" mass="60734">MAAFDTPWIAEMASSPTRVSDNGFGKARDDPNPPTIAAFSPTFSGASPATRQRSTILVHRKSPLLVATPPTITRALAFSHPFLLPLNQLVGLITWTSGDPWESFLIVAAFWATTLYGDVIIKYAGPIVIVVCVILGMYSRRYSPLSSSGWTNEKFKDSKAAHSETNMKHQKSLDEIVDTLTVFTTRCNVLLEPFMQFTDFLSTQRTATSATTRPALTIMFIRILFITPIWIGLTLPPLYILSTRRVILAIGTLMLSWYSRPARVSRTILWRSSLIRRIISAATGLRFDVPSEQVTPSKGPPPPLPPRNKSQQDVANSLATNGNVEPSGVRFTFVVYENQRRWLGLGWTYSLLAYERTAWTDEHLNPSDPKDTFRLPQVEHGTAEWCWAPGSEWQVEGGGKKRASTVDDGWIYYDNKWTDGRRGQDGWGRYTRRRKWYRDAELVEPRRSTGFDGSADTLVPSAPGSAPTDTAPEPLHSTKDSDSSSSHKRRGFFRRSRSAQSSGDFSGTTTLRDDENDTQQLPSHQERDEFWGIGDDVRMGME</sequence>
<feature type="region of interest" description="Disordered" evidence="5">
    <location>
        <begin position="447"/>
        <end position="542"/>
    </location>
</feature>
<dbReference type="PANTHER" id="PTHR31679:SF2">
    <property type="entry name" value="PEROXISOMAL MEMBRANE PROTEIN PEX30-RELATED"/>
    <property type="match status" value="1"/>
</dbReference>
<feature type="compositionally biased region" description="Polar residues" evidence="5">
    <location>
        <begin position="498"/>
        <end position="510"/>
    </location>
</feature>
<proteinExistence type="predicted"/>
<dbReference type="SMART" id="SM00693">
    <property type="entry name" value="DysFN"/>
    <property type="match status" value="1"/>
</dbReference>
<keyword evidence="9" id="KW-1185">Reference proteome</keyword>
<name>A0ABR4AW56_9LECA</name>
<keyword evidence="2 6" id="KW-0812">Transmembrane</keyword>
<evidence type="ECO:0000313" key="9">
    <source>
        <dbReference type="Proteomes" id="UP001590950"/>
    </source>
</evidence>
<comment type="caution">
    <text evidence="8">The sequence shown here is derived from an EMBL/GenBank/DDBJ whole genome shotgun (WGS) entry which is preliminary data.</text>
</comment>
<evidence type="ECO:0000256" key="2">
    <source>
        <dbReference type="ARBA" id="ARBA00022692"/>
    </source>
</evidence>
<dbReference type="Proteomes" id="UP001590950">
    <property type="component" value="Unassembled WGS sequence"/>
</dbReference>
<dbReference type="InterPro" id="IPR052646">
    <property type="entry name" value="Peroxisomal_PEX28-32"/>
</dbReference>
<dbReference type="PANTHER" id="PTHR31679">
    <property type="entry name" value="PEROXISOMAL MEMBRANE PROTEIN PEX30-RELATED"/>
    <property type="match status" value="1"/>
</dbReference>
<evidence type="ECO:0000256" key="4">
    <source>
        <dbReference type="ARBA" id="ARBA00023136"/>
    </source>
</evidence>
<dbReference type="InterPro" id="IPR010482">
    <property type="entry name" value="TECPR1-like_DysF"/>
</dbReference>